<feature type="non-terminal residue" evidence="3">
    <location>
        <position position="538"/>
    </location>
</feature>
<evidence type="ECO:0000313" key="3">
    <source>
        <dbReference type="EMBL" id="OQR67844.1"/>
    </source>
</evidence>
<dbReference type="InterPro" id="IPR002192">
    <property type="entry name" value="PPDK_AMP/ATP-bd"/>
</dbReference>
<dbReference type="Pfam" id="PF01326">
    <property type="entry name" value="PPDK_N"/>
    <property type="match status" value="1"/>
</dbReference>
<evidence type="ECO:0000313" key="4">
    <source>
        <dbReference type="Proteomes" id="UP000192247"/>
    </source>
</evidence>
<organism evidence="3 4">
    <name type="scientific">Tropilaelaps mercedesae</name>
    <dbReference type="NCBI Taxonomy" id="418985"/>
    <lineage>
        <taxon>Eukaryota</taxon>
        <taxon>Metazoa</taxon>
        <taxon>Ecdysozoa</taxon>
        <taxon>Arthropoda</taxon>
        <taxon>Chelicerata</taxon>
        <taxon>Arachnida</taxon>
        <taxon>Acari</taxon>
        <taxon>Parasitiformes</taxon>
        <taxon>Mesostigmata</taxon>
        <taxon>Gamasina</taxon>
        <taxon>Dermanyssoidea</taxon>
        <taxon>Laelapidae</taxon>
        <taxon>Tropilaelaps</taxon>
    </lineage>
</organism>
<comment type="caution">
    <text evidence="3">The sequence shown here is derived from an EMBL/GenBank/DDBJ whole genome shotgun (WGS) entry which is preliminary data.</text>
</comment>
<comment type="similarity">
    <text evidence="1">Belongs to the PEP-utilizing enzyme family.</text>
</comment>
<feature type="domain" description="Pyruvate phosphate dikinase AMP/ATP-binding" evidence="2">
    <location>
        <begin position="413"/>
        <end position="538"/>
    </location>
</feature>
<name>A0A1V9X2W8_9ACAR</name>
<dbReference type="GO" id="GO:0016301">
    <property type="term" value="F:kinase activity"/>
    <property type="evidence" value="ECO:0007669"/>
    <property type="project" value="InterPro"/>
</dbReference>
<dbReference type="OrthoDB" id="6503891at2759"/>
<dbReference type="Gene3D" id="3.30.1490.20">
    <property type="entry name" value="ATP-grasp fold, A domain"/>
    <property type="match status" value="1"/>
</dbReference>
<accession>A0A1V9X2W8</accession>
<evidence type="ECO:0000256" key="1">
    <source>
        <dbReference type="ARBA" id="ARBA00007837"/>
    </source>
</evidence>
<dbReference type="PANTHER" id="PTHR43615:SF1">
    <property type="entry name" value="PPDK_N DOMAIN-CONTAINING PROTEIN"/>
    <property type="match status" value="1"/>
</dbReference>
<keyword evidence="4" id="KW-1185">Reference proteome</keyword>
<dbReference type="InterPro" id="IPR051549">
    <property type="entry name" value="PEP_Utilizing_Enz"/>
</dbReference>
<protein>
    <recommendedName>
        <fullName evidence="2">Pyruvate phosphate dikinase AMP/ATP-binding domain-containing protein</fullName>
    </recommendedName>
</protein>
<evidence type="ECO:0000259" key="2">
    <source>
        <dbReference type="Pfam" id="PF01326"/>
    </source>
</evidence>
<dbReference type="EMBL" id="MNPL01027152">
    <property type="protein sequence ID" value="OQR67844.1"/>
    <property type="molecule type" value="Genomic_DNA"/>
</dbReference>
<gene>
    <name evidence="3" type="ORF">BIW11_13276</name>
</gene>
<dbReference type="InterPro" id="IPR013815">
    <property type="entry name" value="ATP_grasp_subdomain_1"/>
</dbReference>
<dbReference type="AlphaFoldDB" id="A0A1V9X2W8"/>
<dbReference type="InParanoid" id="A0A1V9X2W8"/>
<proteinExistence type="inferred from homology"/>
<reference evidence="3 4" key="1">
    <citation type="journal article" date="2017" name="Gigascience">
        <title>Draft genome of the honey bee ectoparasitic mite, Tropilaelaps mercedesae, is shaped by the parasitic life history.</title>
        <authorList>
            <person name="Dong X."/>
            <person name="Armstrong S.D."/>
            <person name="Xia D."/>
            <person name="Makepeace B.L."/>
            <person name="Darby A.C."/>
            <person name="Kadowaki T."/>
        </authorList>
    </citation>
    <scope>NUCLEOTIDE SEQUENCE [LARGE SCALE GENOMIC DNA]</scope>
    <source>
        <strain evidence="3">Wuxi-XJTLU</strain>
    </source>
</reference>
<dbReference type="PANTHER" id="PTHR43615">
    <property type="entry name" value="PHOSPHOENOLPYRUVATE SYNTHASE-RELATED"/>
    <property type="match status" value="1"/>
</dbReference>
<dbReference type="Proteomes" id="UP000192247">
    <property type="component" value="Unassembled WGS sequence"/>
</dbReference>
<dbReference type="GO" id="GO:0005524">
    <property type="term" value="F:ATP binding"/>
    <property type="evidence" value="ECO:0007669"/>
    <property type="project" value="InterPro"/>
</dbReference>
<sequence>MVLYWLYYWYIRMWLWITRGSRKDRFVKLYDYASSDPFKYGVFTPPKELEIERPQEKLAGKKETVELFLQNSKGQYVFARISRLGNGLATMSFTVRIGEGPGGSWTSVSNGVVVDRSTPEAFVADGIRCEPTQAMRRWRISFNGLVEQICEPEDTTTNVFPVHLRAVFVGNFIHGCGDYRVFHDEAFLAHQMANAGTVCSASKINSSLDQLDVYTQTFSVAGKVFVNGGETELFLWGYRRKEMLEVDSSRELAVKPIARITGYTENGLGVDMNEASVRNISPKLLFGHFNFPALQQRALQHCSVESLAGINKLHAGAEKFSKLELQLETTIDKICWIDNREGEWCRQKLRIVKISYDGNIGYGLLINYNEASPVDIVVPPVSPYVQQLGTPKRVPSSSRHVLRFTEPACQNESLTGGKGSSLAVLTDFTHNNPNMGFSVPQGVCVTTTAYRVFSSAPAVRKAINELAGFCGTGPTNKDLQKACERTFAAIVSNSLPERTMEEICTELESIFGSSSSSIRFAVRSSACGEDSENMSAAG</sequence>
<dbReference type="STRING" id="418985.A0A1V9X2W8"/>
<dbReference type="SUPFAM" id="SSF56059">
    <property type="entry name" value="Glutathione synthetase ATP-binding domain-like"/>
    <property type="match status" value="1"/>
</dbReference>